<dbReference type="Proteomes" id="UP001231189">
    <property type="component" value="Unassembled WGS sequence"/>
</dbReference>
<feature type="compositionally biased region" description="Polar residues" evidence="1">
    <location>
        <begin position="564"/>
        <end position="578"/>
    </location>
</feature>
<dbReference type="PANTHER" id="PTHR34461">
    <property type="entry name" value="EXPRESSED PROTEIN"/>
    <property type="match status" value="1"/>
</dbReference>
<keyword evidence="3" id="KW-1185">Reference proteome</keyword>
<evidence type="ECO:0000313" key="3">
    <source>
        <dbReference type="Proteomes" id="UP001231189"/>
    </source>
</evidence>
<feature type="region of interest" description="Disordered" evidence="1">
    <location>
        <begin position="122"/>
        <end position="167"/>
    </location>
</feature>
<reference evidence="2" key="1">
    <citation type="submission" date="2023-07" db="EMBL/GenBank/DDBJ databases">
        <title>A chromosome-level genome assembly of Lolium multiflorum.</title>
        <authorList>
            <person name="Chen Y."/>
            <person name="Copetti D."/>
            <person name="Kolliker R."/>
            <person name="Studer B."/>
        </authorList>
    </citation>
    <scope>NUCLEOTIDE SEQUENCE</scope>
    <source>
        <strain evidence="2">02402/16</strain>
        <tissue evidence="2">Leaf</tissue>
    </source>
</reference>
<evidence type="ECO:0000256" key="1">
    <source>
        <dbReference type="SAM" id="MobiDB-lite"/>
    </source>
</evidence>
<sequence>MSAQSQRRRSQRVKDIRVIYSEDSETDFCPLKSIKTEIIDPEEASSQEPIGTRSSFGAILALPSPTKTNDAPVADNEAGQNVSLKDLRAQYKAKILETQFIDLENEKPDEEVDLDEPLIALKRKRQKTTPRKAKKKIDAPASPHSPQGEDTISKRDVTSPTQTSPALHYSRAVKLGRRASDLKHLEIENAIDSTEKMVGEDVCSAEMENRICSRIETEVHEAAVSTFCETNSFECVPLDPVEDNGCVHQPGFITQPTELNVSDHSCELPHSVEAYLDDNVLQNKTTNNVSSSDCINEVSNHPKPLEDISNSDVNTSSIGNELLFCSVGKSCDYYVDNDGYCYPGPVQVNTPEIIRAVEEPSPNDEFNTMQNSCESTEMNCTSLEEAVQMQAEGQLDSVVCHGVRTNDMLLHMNVAQPATDYNFTFDKTLDLVHAANFDTQDGRLESIVFDALNNHVQRKSLDIKTFVGVSDSAVIRSPPVEANAVHDSQLLSASHKEASSKDMNQLNCAMNDGICRSVNDQVAVEDFGLQHQLFQACVEMDKGGCVTSESSSVSKEIQEIPAGASNSAVTHQKASGQTKKSDVYFDEESIEEHTPKKLLSKRKIMSPTSQEKLCNALTGIDLRGVERLKKKIHLEDCDRNRQTLPHTTNRQDQSVVSTDRKIKDRTLSSASKGVLKSTESQSPQLTTCACMRRSSALLDPRKVVEFSERQMHDIENIAANLIRSLKQMRSIVDESLSSEALALLPNVNSAEIRAASEDALEVERTTRKWLSIMNKDCNRFCKILTVEGKKAASHSEVLRKRRKITFADEAGGTLCHVKVFSDGQTSPSECQREL</sequence>
<feature type="region of interest" description="Disordered" evidence="1">
    <location>
        <begin position="562"/>
        <end position="588"/>
    </location>
</feature>
<comment type="caution">
    <text evidence="2">The sequence shown here is derived from an EMBL/GenBank/DDBJ whole genome shotgun (WGS) entry which is preliminary data.</text>
</comment>
<proteinExistence type="predicted"/>
<accession>A0AAD8SE60</accession>
<organism evidence="2 3">
    <name type="scientific">Lolium multiflorum</name>
    <name type="common">Italian ryegrass</name>
    <name type="synonym">Lolium perenne subsp. multiflorum</name>
    <dbReference type="NCBI Taxonomy" id="4521"/>
    <lineage>
        <taxon>Eukaryota</taxon>
        <taxon>Viridiplantae</taxon>
        <taxon>Streptophyta</taxon>
        <taxon>Embryophyta</taxon>
        <taxon>Tracheophyta</taxon>
        <taxon>Spermatophyta</taxon>
        <taxon>Magnoliopsida</taxon>
        <taxon>Liliopsida</taxon>
        <taxon>Poales</taxon>
        <taxon>Poaceae</taxon>
        <taxon>BOP clade</taxon>
        <taxon>Pooideae</taxon>
        <taxon>Poodae</taxon>
        <taxon>Poeae</taxon>
        <taxon>Poeae Chloroplast Group 2 (Poeae type)</taxon>
        <taxon>Loliodinae</taxon>
        <taxon>Loliinae</taxon>
        <taxon>Lolium</taxon>
    </lineage>
</organism>
<feature type="compositionally biased region" description="Basic residues" evidence="1">
    <location>
        <begin position="122"/>
        <end position="135"/>
    </location>
</feature>
<feature type="region of interest" description="Disordered" evidence="1">
    <location>
        <begin position="642"/>
        <end position="661"/>
    </location>
</feature>
<feature type="compositionally biased region" description="Polar residues" evidence="1">
    <location>
        <begin position="642"/>
        <end position="657"/>
    </location>
</feature>
<dbReference type="EMBL" id="JAUUTY010000004">
    <property type="protein sequence ID" value="KAK1649437.1"/>
    <property type="molecule type" value="Genomic_DNA"/>
</dbReference>
<dbReference type="AlphaFoldDB" id="A0AAD8SE60"/>
<protein>
    <submittedName>
        <fullName evidence="2">Uncharacterized protein</fullName>
    </submittedName>
</protein>
<evidence type="ECO:0000313" key="2">
    <source>
        <dbReference type="EMBL" id="KAK1649437.1"/>
    </source>
</evidence>
<dbReference type="PANTHER" id="PTHR34461:SF2">
    <property type="entry name" value="EXPRESSED PROTEIN"/>
    <property type="match status" value="1"/>
</dbReference>
<gene>
    <name evidence="2" type="ORF">QYE76_067242</name>
</gene>
<name>A0AAD8SE60_LOLMU</name>